<evidence type="ECO:0000313" key="3">
    <source>
        <dbReference type="Proteomes" id="UP000002059"/>
    </source>
</evidence>
<accession>C1GZ05</accession>
<sequence>MENGNYPWIEWIFARFVRCAGIIPGEFAVSIGWRQCGGGGRKNRSSSSIRHGPSSFRHSIVASHWLCSSGNNQPQAERPAPGQRAAGRRATKTESLQASWTSNSASPAELRYGQGQFCGTVTNSTLLLGPAERQMGLGACHRGCKVGFWVGKTLPAPTVIYNGKIGIIRRLELPSDWPVVWSGKVAIGRNRREGSSQRRLSKSGPGGGTLLMLRSLDSGLWFVKEREPAKATNITI</sequence>
<evidence type="ECO:0000313" key="2">
    <source>
        <dbReference type="EMBL" id="EEH41828.2"/>
    </source>
</evidence>
<feature type="region of interest" description="Disordered" evidence="1">
    <location>
        <begin position="70"/>
        <end position="102"/>
    </location>
</feature>
<evidence type="ECO:0000256" key="1">
    <source>
        <dbReference type="SAM" id="MobiDB-lite"/>
    </source>
</evidence>
<gene>
    <name evidence="2" type="ORF">PAAG_03749</name>
</gene>
<feature type="compositionally biased region" description="Polar residues" evidence="1">
    <location>
        <begin position="93"/>
        <end position="102"/>
    </location>
</feature>
<dbReference type="KEGG" id="pbl:PAAG_03749"/>
<keyword evidence="3" id="KW-1185">Reference proteome</keyword>
<proteinExistence type="predicted"/>
<dbReference type="Proteomes" id="UP000002059">
    <property type="component" value="Partially assembled WGS sequence"/>
</dbReference>
<name>C1GZ05_PARBA</name>
<reference evidence="2 3" key="1">
    <citation type="journal article" date="2011" name="PLoS Genet.">
        <title>Comparative genomic analysis of human fungal pathogens causing paracoccidioidomycosis.</title>
        <authorList>
            <person name="Desjardins C.A."/>
            <person name="Champion M.D."/>
            <person name="Holder J.W."/>
            <person name="Muszewska A."/>
            <person name="Goldberg J."/>
            <person name="Bailao A.M."/>
            <person name="Brigido M.M."/>
            <person name="Ferreira M.E."/>
            <person name="Garcia A.M."/>
            <person name="Grynberg M."/>
            <person name="Gujja S."/>
            <person name="Heiman D.I."/>
            <person name="Henn M.R."/>
            <person name="Kodira C.D."/>
            <person name="Leon-Narvaez H."/>
            <person name="Longo L.V."/>
            <person name="Ma L.J."/>
            <person name="Malavazi I."/>
            <person name="Matsuo A.L."/>
            <person name="Morais F.V."/>
            <person name="Pereira M."/>
            <person name="Rodriguez-Brito S."/>
            <person name="Sakthikumar S."/>
            <person name="Salem-Izacc S.M."/>
            <person name="Sykes S.M."/>
            <person name="Teixeira M.M."/>
            <person name="Vallejo M.C."/>
            <person name="Walter M.E."/>
            <person name="Yandava C."/>
            <person name="Young S."/>
            <person name="Zeng Q."/>
            <person name="Zucker J."/>
            <person name="Felipe M.S."/>
            <person name="Goldman G.H."/>
            <person name="Haas B.J."/>
            <person name="McEwen J.G."/>
            <person name="Nino-Vega G."/>
            <person name="Puccia R."/>
            <person name="San-Blas G."/>
            <person name="Soares C.M."/>
            <person name="Birren B.W."/>
            <person name="Cuomo C.A."/>
        </authorList>
    </citation>
    <scope>NUCLEOTIDE SEQUENCE [LARGE SCALE GENOMIC DNA]</scope>
    <source>
        <strain evidence="3">ATCC MYA-826 / Pb01</strain>
    </source>
</reference>
<protein>
    <submittedName>
        <fullName evidence="2">Uncharacterized protein</fullName>
    </submittedName>
</protein>
<dbReference type="AlphaFoldDB" id="C1GZ05"/>
<dbReference type="EMBL" id="KN294000">
    <property type="protein sequence ID" value="EEH41828.2"/>
    <property type="molecule type" value="Genomic_DNA"/>
</dbReference>
<dbReference type="RefSeq" id="XP_015702141.1">
    <property type="nucleotide sequence ID" value="XM_015845052.1"/>
</dbReference>
<dbReference type="GeneID" id="9097592"/>
<dbReference type="HOGENOM" id="CLU_1175747_0_0_1"/>
<organism evidence="2 3">
    <name type="scientific">Paracoccidioides lutzii (strain ATCC MYA-826 / Pb01)</name>
    <name type="common">Paracoccidioides brasiliensis</name>
    <dbReference type="NCBI Taxonomy" id="502779"/>
    <lineage>
        <taxon>Eukaryota</taxon>
        <taxon>Fungi</taxon>
        <taxon>Dikarya</taxon>
        <taxon>Ascomycota</taxon>
        <taxon>Pezizomycotina</taxon>
        <taxon>Eurotiomycetes</taxon>
        <taxon>Eurotiomycetidae</taxon>
        <taxon>Onygenales</taxon>
        <taxon>Ajellomycetaceae</taxon>
        <taxon>Paracoccidioides</taxon>
    </lineage>
</organism>
<feature type="compositionally biased region" description="Low complexity" evidence="1">
    <location>
        <begin position="73"/>
        <end position="85"/>
    </location>
</feature>
<dbReference type="VEuPathDB" id="FungiDB:PAAG_03749"/>